<keyword evidence="3" id="KW-0804">Transcription</keyword>
<proteinExistence type="predicted"/>
<dbReference type="InterPro" id="IPR010982">
    <property type="entry name" value="Lambda_DNA-bd_dom_sf"/>
</dbReference>
<dbReference type="CDD" id="cd00093">
    <property type="entry name" value="HTH_XRE"/>
    <property type="match status" value="1"/>
</dbReference>
<dbReference type="GO" id="GO:0003677">
    <property type="term" value="F:DNA binding"/>
    <property type="evidence" value="ECO:0007669"/>
    <property type="project" value="UniProtKB-KW"/>
</dbReference>
<sequence length="202" mass="22197">MSNNISIIREQRGLSQSELARRIGVTPSTVSRIEGGARKLTQDYLMRFARALNCAPGELVDQPTGNLDRAALIPVVGMCARNAWRVPDLAEPTETIPVIPSQDLAQLDHAAYEVVDDHAAELVGEGGYVITVPVTGIRTKPLHGDWLVIRSREGKMERYSVAKARVDQRGAWVTLDGDDVEVNMDNWNVGIVVATYLPLRRG</sequence>
<dbReference type="PANTHER" id="PTHR46797">
    <property type="entry name" value="HTH-TYPE TRANSCRIPTIONAL REGULATOR"/>
    <property type="match status" value="1"/>
</dbReference>
<dbReference type="AlphaFoldDB" id="A0A845M0L5"/>
<dbReference type="Gene3D" id="1.10.260.40">
    <property type="entry name" value="lambda repressor-like DNA-binding domains"/>
    <property type="match status" value="1"/>
</dbReference>
<evidence type="ECO:0000313" key="6">
    <source>
        <dbReference type="Proteomes" id="UP000467322"/>
    </source>
</evidence>
<reference evidence="5 6" key="1">
    <citation type="submission" date="2019-12" db="EMBL/GenBank/DDBJ databases">
        <title>Maritimibacter sp. nov. sp. isolated from sea sand.</title>
        <authorList>
            <person name="Kim J."/>
            <person name="Jeong S.E."/>
            <person name="Jung H.S."/>
            <person name="Jeon C.O."/>
        </authorList>
    </citation>
    <scope>NUCLEOTIDE SEQUENCE [LARGE SCALE GENOMIC DNA]</scope>
    <source>
        <strain evidence="5 6">DP07</strain>
    </source>
</reference>
<dbReference type="PROSITE" id="PS50943">
    <property type="entry name" value="HTH_CROC1"/>
    <property type="match status" value="1"/>
</dbReference>
<evidence type="ECO:0000259" key="4">
    <source>
        <dbReference type="PROSITE" id="PS50943"/>
    </source>
</evidence>
<evidence type="ECO:0000256" key="2">
    <source>
        <dbReference type="ARBA" id="ARBA00023125"/>
    </source>
</evidence>
<dbReference type="GO" id="GO:0005829">
    <property type="term" value="C:cytosol"/>
    <property type="evidence" value="ECO:0007669"/>
    <property type="project" value="TreeGrafter"/>
</dbReference>
<name>A0A845M0L5_9RHOB</name>
<dbReference type="InterPro" id="IPR050807">
    <property type="entry name" value="TransReg_Diox_bact_type"/>
</dbReference>
<accession>A0A845M0L5</accession>
<evidence type="ECO:0000313" key="5">
    <source>
        <dbReference type="EMBL" id="MZR12672.1"/>
    </source>
</evidence>
<dbReference type="SMART" id="SM00530">
    <property type="entry name" value="HTH_XRE"/>
    <property type="match status" value="1"/>
</dbReference>
<comment type="caution">
    <text evidence="5">The sequence shown here is derived from an EMBL/GenBank/DDBJ whole genome shotgun (WGS) entry which is preliminary data.</text>
</comment>
<evidence type="ECO:0000256" key="1">
    <source>
        <dbReference type="ARBA" id="ARBA00023015"/>
    </source>
</evidence>
<dbReference type="EMBL" id="WTUX01000010">
    <property type="protein sequence ID" value="MZR12672.1"/>
    <property type="molecule type" value="Genomic_DNA"/>
</dbReference>
<dbReference type="InterPro" id="IPR001387">
    <property type="entry name" value="Cro/C1-type_HTH"/>
</dbReference>
<keyword evidence="1" id="KW-0805">Transcription regulation</keyword>
<dbReference type="SUPFAM" id="SSF47413">
    <property type="entry name" value="lambda repressor-like DNA-binding domains"/>
    <property type="match status" value="1"/>
</dbReference>
<gene>
    <name evidence="5" type="ORF">GQE99_06515</name>
</gene>
<feature type="domain" description="HTH cro/C1-type" evidence="4">
    <location>
        <begin position="5"/>
        <end position="59"/>
    </location>
</feature>
<dbReference type="Pfam" id="PF01381">
    <property type="entry name" value="HTH_3"/>
    <property type="match status" value="1"/>
</dbReference>
<keyword evidence="2" id="KW-0238">DNA-binding</keyword>
<dbReference type="Proteomes" id="UP000467322">
    <property type="component" value="Unassembled WGS sequence"/>
</dbReference>
<evidence type="ECO:0000256" key="3">
    <source>
        <dbReference type="ARBA" id="ARBA00023163"/>
    </source>
</evidence>
<keyword evidence="6" id="KW-1185">Reference proteome</keyword>
<organism evidence="5 6">
    <name type="scientific">Maritimibacter harenae</name>
    <dbReference type="NCBI Taxonomy" id="2606218"/>
    <lineage>
        <taxon>Bacteria</taxon>
        <taxon>Pseudomonadati</taxon>
        <taxon>Pseudomonadota</taxon>
        <taxon>Alphaproteobacteria</taxon>
        <taxon>Rhodobacterales</taxon>
        <taxon>Roseobacteraceae</taxon>
        <taxon>Maritimibacter</taxon>
    </lineage>
</organism>
<dbReference type="PANTHER" id="PTHR46797:SF23">
    <property type="entry name" value="HTH-TYPE TRANSCRIPTIONAL REGULATOR SUTR"/>
    <property type="match status" value="1"/>
</dbReference>
<protein>
    <submittedName>
        <fullName evidence="5">Helix-turn-helix domain-containing protein</fullName>
    </submittedName>
</protein>
<dbReference type="RefSeq" id="WP_161350775.1">
    <property type="nucleotide sequence ID" value="NZ_WTUX01000010.1"/>
</dbReference>
<dbReference type="GO" id="GO:0003700">
    <property type="term" value="F:DNA-binding transcription factor activity"/>
    <property type="evidence" value="ECO:0007669"/>
    <property type="project" value="TreeGrafter"/>
</dbReference>